<keyword evidence="7" id="KW-1185">Reference proteome</keyword>
<evidence type="ECO:0000313" key="7">
    <source>
        <dbReference type="Proteomes" id="UP000216885"/>
    </source>
</evidence>
<evidence type="ECO:0000256" key="4">
    <source>
        <dbReference type="ARBA" id="ARBA00022801"/>
    </source>
</evidence>
<keyword evidence="3" id="KW-0479">Metal-binding</keyword>
<proteinExistence type="inferred from homology"/>
<comment type="similarity">
    <text evidence="2">Belongs to the FAH family.</text>
</comment>
<dbReference type="GO" id="GO:0019752">
    <property type="term" value="P:carboxylic acid metabolic process"/>
    <property type="evidence" value="ECO:0007669"/>
    <property type="project" value="UniProtKB-ARBA"/>
</dbReference>
<keyword evidence="4" id="KW-0378">Hydrolase</keyword>
<dbReference type="FunFam" id="3.90.850.10:FF:000002">
    <property type="entry name" value="2-hydroxyhepta-2,4-diene-1,7-dioate isomerase"/>
    <property type="match status" value="1"/>
</dbReference>
<dbReference type="PANTHER" id="PTHR11820">
    <property type="entry name" value="ACYLPYRUVASE"/>
    <property type="match status" value="1"/>
</dbReference>
<evidence type="ECO:0000256" key="3">
    <source>
        <dbReference type="ARBA" id="ARBA00022723"/>
    </source>
</evidence>
<comment type="cofactor">
    <cofactor evidence="1">
        <name>Mg(2+)</name>
        <dbReference type="ChEBI" id="CHEBI:18420"/>
    </cofactor>
</comment>
<dbReference type="PANTHER" id="PTHR11820:SF7">
    <property type="entry name" value="ACYLPYRUVASE FAHD1, MITOCHONDRIAL"/>
    <property type="match status" value="1"/>
</dbReference>
<dbReference type="InterPro" id="IPR011234">
    <property type="entry name" value="Fumarylacetoacetase-like_C"/>
</dbReference>
<name>A0A261UD97_9BORD</name>
<dbReference type="Pfam" id="PF01557">
    <property type="entry name" value="FAA_hydrolase"/>
    <property type="match status" value="1"/>
</dbReference>
<dbReference type="Proteomes" id="UP000216885">
    <property type="component" value="Unassembled WGS sequence"/>
</dbReference>
<organism evidence="6 7">
    <name type="scientific">Bordetella genomosp. 4</name>
    <dbReference type="NCBI Taxonomy" id="463044"/>
    <lineage>
        <taxon>Bacteria</taxon>
        <taxon>Pseudomonadati</taxon>
        <taxon>Pseudomonadota</taxon>
        <taxon>Betaproteobacteria</taxon>
        <taxon>Burkholderiales</taxon>
        <taxon>Alcaligenaceae</taxon>
        <taxon>Bordetella</taxon>
    </lineage>
</organism>
<gene>
    <name evidence="6" type="ORF">CAL20_06215</name>
</gene>
<dbReference type="SUPFAM" id="SSF56529">
    <property type="entry name" value="FAH"/>
    <property type="match status" value="1"/>
</dbReference>
<dbReference type="AlphaFoldDB" id="A0A261UD97"/>
<dbReference type="InterPro" id="IPR036663">
    <property type="entry name" value="Fumarylacetoacetase_C_sf"/>
</dbReference>
<comment type="caution">
    <text evidence="6">The sequence shown here is derived from an EMBL/GenBank/DDBJ whole genome shotgun (WGS) entry which is preliminary data.</text>
</comment>
<dbReference type="GO" id="GO:0016853">
    <property type="term" value="F:isomerase activity"/>
    <property type="evidence" value="ECO:0007669"/>
    <property type="project" value="UniProtKB-ARBA"/>
</dbReference>
<feature type="domain" description="Fumarylacetoacetase-like C-terminal" evidence="5">
    <location>
        <begin position="90"/>
        <end position="301"/>
    </location>
</feature>
<evidence type="ECO:0000313" key="6">
    <source>
        <dbReference type="EMBL" id="OZI59210.1"/>
    </source>
</evidence>
<evidence type="ECO:0000256" key="1">
    <source>
        <dbReference type="ARBA" id="ARBA00001946"/>
    </source>
</evidence>
<protein>
    <recommendedName>
        <fullName evidence="5">Fumarylacetoacetase-like C-terminal domain-containing protein</fullName>
    </recommendedName>
</protein>
<accession>A0A261UD97</accession>
<dbReference type="GO" id="GO:0046872">
    <property type="term" value="F:metal ion binding"/>
    <property type="evidence" value="ECO:0007669"/>
    <property type="project" value="UniProtKB-KW"/>
</dbReference>
<reference evidence="6 7" key="1">
    <citation type="submission" date="2017-05" db="EMBL/GenBank/DDBJ databases">
        <title>Complete and WGS of Bordetella genogroups.</title>
        <authorList>
            <person name="Spilker T."/>
            <person name="LiPuma J."/>
        </authorList>
    </citation>
    <scope>NUCLEOTIDE SEQUENCE [LARGE SCALE GENOMIC DNA]</scope>
    <source>
        <strain evidence="6 7">AU9919</strain>
    </source>
</reference>
<dbReference type="EMBL" id="NEVQ01000008">
    <property type="protein sequence ID" value="OZI59210.1"/>
    <property type="molecule type" value="Genomic_DNA"/>
</dbReference>
<dbReference type="RefSeq" id="WP_094837433.1">
    <property type="nucleotide sequence ID" value="NZ_NEVQ01000008.1"/>
</dbReference>
<dbReference type="GO" id="GO:0018773">
    <property type="term" value="F:acetylpyruvate hydrolase activity"/>
    <property type="evidence" value="ECO:0007669"/>
    <property type="project" value="TreeGrafter"/>
</dbReference>
<dbReference type="Gene3D" id="3.90.850.10">
    <property type="entry name" value="Fumarylacetoacetase-like, C-terminal domain"/>
    <property type="match status" value="1"/>
</dbReference>
<evidence type="ECO:0000259" key="5">
    <source>
        <dbReference type="Pfam" id="PF01557"/>
    </source>
</evidence>
<evidence type="ECO:0000256" key="2">
    <source>
        <dbReference type="ARBA" id="ARBA00010211"/>
    </source>
</evidence>
<sequence>MKFLTFACSPSSRLGVLIGPDHVLDLTETWPQHDDHMPPPAHVGDLIALGDTGLECARQLANEYGRDTTKLHSLSSLQVLAPIPRPTKNIFCIGRNYREHIIEGNRARGRPMDDFPPVIEVFTKPPTTVIGTLAPVPAHQHVTKQLDYEVELAIVIGTPGRDIPKERAMDHVFGYTIVNDVSARDLQKAHGQWFKGKALDGHCPMGPYVVHKSAIADPHALSIQLDVNGERRQDSSTKDLLFRIEDIIAQLSAGLTLESGDIIATGTPSGVGLGLEPPRFLKPGDVMEARIEGLGVLRNPIGE</sequence>